<organism evidence="4 5">
    <name type="scientific">Nelumbo nucifera</name>
    <name type="common">Sacred lotus</name>
    <dbReference type="NCBI Taxonomy" id="4432"/>
    <lineage>
        <taxon>Eukaryota</taxon>
        <taxon>Viridiplantae</taxon>
        <taxon>Streptophyta</taxon>
        <taxon>Embryophyta</taxon>
        <taxon>Tracheophyta</taxon>
        <taxon>Spermatophyta</taxon>
        <taxon>Magnoliopsida</taxon>
        <taxon>Proteales</taxon>
        <taxon>Nelumbonaceae</taxon>
        <taxon>Nelumbo</taxon>
    </lineage>
</organism>
<dbReference type="Pfam" id="PF05641">
    <property type="entry name" value="Agenet"/>
    <property type="match status" value="1"/>
</dbReference>
<comment type="subcellular location">
    <subcellularLocation>
        <location evidence="1">Nucleus</location>
    </subcellularLocation>
</comment>
<dbReference type="SUPFAM" id="SSF158639">
    <property type="entry name" value="ENT-like"/>
    <property type="match status" value="1"/>
</dbReference>
<dbReference type="Pfam" id="PF03735">
    <property type="entry name" value="ENT"/>
    <property type="match status" value="1"/>
</dbReference>
<proteinExistence type="predicted"/>
<dbReference type="PANTHER" id="PTHR31917:SF5">
    <property type="entry name" value="OS02G0204500 PROTEIN"/>
    <property type="match status" value="1"/>
</dbReference>
<dbReference type="SMART" id="SM01191">
    <property type="entry name" value="ENT"/>
    <property type="match status" value="1"/>
</dbReference>
<dbReference type="Gene3D" id="1.10.1240.40">
    <property type="entry name" value="ENT domain"/>
    <property type="match status" value="1"/>
</dbReference>
<dbReference type="FunCoup" id="A0A1U7ZN30">
    <property type="interactions" value="826"/>
</dbReference>
<dbReference type="GeneID" id="104592353"/>
<reference evidence="5" key="1">
    <citation type="submission" date="2025-08" db="UniProtKB">
        <authorList>
            <consortium name="RefSeq"/>
        </authorList>
    </citation>
    <scope>IDENTIFICATION</scope>
</reference>
<name>A0A1U7ZN30_NELNU</name>
<evidence type="ECO:0000313" key="5">
    <source>
        <dbReference type="RefSeq" id="XP_010249984.1"/>
    </source>
</evidence>
<accession>A0A1U7ZN30</accession>
<gene>
    <name evidence="5" type="primary">LOC104592353</name>
</gene>
<dbReference type="GO" id="GO:0005634">
    <property type="term" value="C:nucleus"/>
    <property type="evidence" value="ECO:0007669"/>
    <property type="project" value="UniProtKB-SubCell"/>
</dbReference>
<dbReference type="OMA" id="NGETGCC"/>
<keyword evidence="2" id="KW-0539">Nucleus</keyword>
<dbReference type="InterPro" id="IPR036142">
    <property type="entry name" value="ENT_dom-like_sf"/>
</dbReference>
<dbReference type="Proteomes" id="UP000189703">
    <property type="component" value="Unplaced"/>
</dbReference>
<dbReference type="AlphaFoldDB" id="A0A1U7ZN30"/>
<dbReference type="STRING" id="4432.A0A1U7ZN30"/>
<dbReference type="CDD" id="cd20406">
    <property type="entry name" value="Tudor_Agenet_AtDUF_rpt2_4"/>
    <property type="match status" value="1"/>
</dbReference>
<dbReference type="RefSeq" id="XP_010249984.1">
    <property type="nucleotide sequence ID" value="XM_010251682.2"/>
</dbReference>
<dbReference type="eggNOG" id="KOG4675">
    <property type="taxonomic scope" value="Eukaryota"/>
</dbReference>
<dbReference type="InterPro" id="IPR005491">
    <property type="entry name" value="ENT_dom"/>
</dbReference>
<evidence type="ECO:0000256" key="1">
    <source>
        <dbReference type="ARBA" id="ARBA00004123"/>
    </source>
</evidence>
<sequence length="421" mass="47340">MAIMRFKKGSKVEVLSKKEVPSGSWRCAEIISGNGHNYDVKYDLSSGITSEAIVERVSRRSIRPCPPQAEGADNWVPGNLVEVFDNSSWKIAVVSKVVSGNYFFVRLLGSSREFRVHKSDLRVRQSWQDDKWIVVGKVSGNCKDGKLNKLSTLKYCQKSSFQFHELQKERRAELHAGDDCFPVEDNIGFRESHMVSSRTLKRGSPYCSSYEEVYAGKPHKIRAVEKGSRCQRLISSHPSSLHEKVDAVASPQELMGEKYMHASFNNRTTGFSEMELQKGKQNGGVKCFLQRSLESNDAESSACSVGSCSANSISPYTLYHQSFTDPSEDRESHSGDAQSSCGWGYEKKYSLPMKEEMTAEVHKLELHAYRCTMEALYASGSLSWEQEALLTNLRLMLHISNDEHLKELRSLVSSEANFPIS</sequence>
<dbReference type="KEGG" id="nnu:104592353"/>
<dbReference type="PANTHER" id="PTHR31917">
    <property type="entry name" value="AGENET DOMAIN-CONTAINING PROTEIN-RELATED"/>
    <property type="match status" value="1"/>
</dbReference>
<dbReference type="InterPro" id="IPR014002">
    <property type="entry name" value="Agenet_dom_plant"/>
</dbReference>
<feature type="domain" description="ENT" evidence="3">
    <location>
        <begin position="357"/>
        <end position="421"/>
    </location>
</feature>
<dbReference type="OrthoDB" id="663550at2759"/>
<evidence type="ECO:0000259" key="3">
    <source>
        <dbReference type="PROSITE" id="PS51138"/>
    </source>
</evidence>
<evidence type="ECO:0000256" key="2">
    <source>
        <dbReference type="ARBA" id="ARBA00023242"/>
    </source>
</evidence>
<dbReference type="InParanoid" id="A0A1U7ZN30"/>
<keyword evidence="4" id="KW-1185">Reference proteome</keyword>
<dbReference type="InterPro" id="IPR008395">
    <property type="entry name" value="Agenet-like_dom"/>
</dbReference>
<dbReference type="PROSITE" id="PS51138">
    <property type="entry name" value="ENT"/>
    <property type="match status" value="1"/>
</dbReference>
<protein>
    <submittedName>
        <fullName evidence="5">Uncharacterized protein LOC104592353</fullName>
    </submittedName>
</protein>
<evidence type="ECO:0000313" key="4">
    <source>
        <dbReference type="Proteomes" id="UP000189703"/>
    </source>
</evidence>
<dbReference type="SMART" id="SM00743">
    <property type="entry name" value="Agenet"/>
    <property type="match status" value="2"/>
</dbReference>